<proteinExistence type="predicted"/>
<dbReference type="AlphaFoldDB" id="A0A8J8PBN2"/>
<organism evidence="5 6">
    <name type="scientific">Halonotius terrestris</name>
    <dbReference type="NCBI Taxonomy" id="2487750"/>
    <lineage>
        <taxon>Archaea</taxon>
        <taxon>Methanobacteriati</taxon>
        <taxon>Methanobacteriota</taxon>
        <taxon>Stenosarchaea group</taxon>
        <taxon>Halobacteria</taxon>
        <taxon>Halobacteriales</taxon>
        <taxon>Haloferacaceae</taxon>
        <taxon>Halonotius</taxon>
    </lineage>
</organism>
<accession>A0A8J8PBN2</accession>
<protein>
    <submittedName>
        <fullName evidence="5">Helix-turn-helix domain-containing protein</fullName>
    </submittedName>
</protein>
<name>A0A8J8PBN2_9EURY</name>
<dbReference type="Pfam" id="PF24278">
    <property type="entry name" value="HVO_0513_N"/>
    <property type="match status" value="1"/>
</dbReference>
<dbReference type="EMBL" id="RKLU01000003">
    <property type="protein sequence ID" value="TQQ81047.1"/>
    <property type="molecule type" value="Genomic_DNA"/>
</dbReference>
<feature type="domain" description="HVO-0513-like N-terminal" evidence="4">
    <location>
        <begin position="18"/>
        <end position="148"/>
    </location>
</feature>
<keyword evidence="6" id="KW-1185">Reference proteome</keyword>
<feature type="domain" description="HTH bat-type" evidence="3">
    <location>
        <begin position="162"/>
        <end position="213"/>
    </location>
</feature>
<evidence type="ECO:0000313" key="5">
    <source>
        <dbReference type="EMBL" id="TQQ81047.1"/>
    </source>
</evidence>
<keyword evidence="2" id="KW-0804">Transcription</keyword>
<evidence type="ECO:0000256" key="2">
    <source>
        <dbReference type="ARBA" id="ARBA00023163"/>
    </source>
</evidence>
<gene>
    <name evidence="5" type="ORF">EGH24_07825</name>
</gene>
<dbReference type="OrthoDB" id="27447at2157"/>
<dbReference type="Pfam" id="PF04967">
    <property type="entry name" value="HTH_10"/>
    <property type="match status" value="1"/>
</dbReference>
<evidence type="ECO:0000259" key="3">
    <source>
        <dbReference type="Pfam" id="PF04967"/>
    </source>
</evidence>
<dbReference type="InterPro" id="IPR056493">
    <property type="entry name" value="HVO_0513_N"/>
</dbReference>
<dbReference type="PANTHER" id="PTHR34236:SF1">
    <property type="entry name" value="DIMETHYL SULFOXIDE REDUCTASE TRANSCRIPTIONAL ACTIVATOR"/>
    <property type="match status" value="1"/>
</dbReference>
<keyword evidence="1" id="KW-0805">Transcription regulation</keyword>
<evidence type="ECO:0000259" key="4">
    <source>
        <dbReference type="Pfam" id="PF24278"/>
    </source>
</evidence>
<evidence type="ECO:0000313" key="6">
    <source>
        <dbReference type="Proteomes" id="UP000705823"/>
    </source>
</evidence>
<dbReference type="InterPro" id="IPR007050">
    <property type="entry name" value="HTH_bacterioopsin"/>
</dbReference>
<dbReference type="PANTHER" id="PTHR34236">
    <property type="entry name" value="DIMETHYL SULFOXIDE REDUCTASE TRANSCRIPTIONAL ACTIVATOR"/>
    <property type="match status" value="1"/>
</dbReference>
<sequence length="219" mass="23792">MKHVRIRLTAGGDEGAIHPMYDIWANADFIKRSTALQWNFTGDALGILHYAVGDADAFAAAVETIPEVLGYEIVPAGRERFYVYIRDATTEGLDDLFAPITRSGIVVAPPIRYHEDGTVTVSLFGPDEEIQTAIDHVTEPVDVSIEAVTGLESMALTAESQLSQRQREAVRTAVELGYYDIPRTASHEDVATAIDCAPSTAAEHLRKAESKLIHAVVGT</sequence>
<dbReference type="RefSeq" id="WP_142979609.1">
    <property type="nucleotide sequence ID" value="NZ_RKLU01000003.1"/>
</dbReference>
<comment type="caution">
    <text evidence="5">The sequence shown here is derived from an EMBL/GenBank/DDBJ whole genome shotgun (WGS) entry which is preliminary data.</text>
</comment>
<reference evidence="5" key="1">
    <citation type="submission" date="2019-02" db="EMBL/GenBank/DDBJ databases">
        <title>Halonotius sp. a new haloarchaeum isolated from saline soil.</title>
        <authorList>
            <person name="Duran-Viseras A."/>
            <person name="Sanchez-Porro C."/>
            <person name="Ventosa A."/>
        </authorList>
    </citation>
    <scope>NUCLEOTIDE SEQUENCE</scope>
    <source>
        <strain evidence="5">F15B</strain>
    </source>
</reference>
<evidence type="ECO:0000256" key="1">
    <source>
        <dbReference type="ARBA" id="ARBA00023015"/>
    </source>
</evidence>
<dbReference type="Proteomes" id="UP000705823">
    <property type="component" value="Unassembled WGS sequence"/>
</dbReference>